<feature type="transmembrane region" description="Helical" evidence="1">
    <location>
        <begin position="12"/>
        <end position="29"/>
    </location>
</feature>
<keyword evidence="1" id="KW-1133">Transmembrane helix</keyword>
<dbReference type="Proteomes" id="UP000244867">
    <property type="component" value="Unassembled WGS sequence"/>
</dbReference>
<evidence type="ECO:0000313" key="2">
    <source>
        <dbReference type="EMBL" id="PUA82013.1"/>
    </source>
</evidence>
<sequence>MTAWRTWSRSQVVCRVLVALLPVLALFTADVRPNAVVLLVTVVLSVLWACFPELAAGQIALLVVMAWWALSVPDPLQPGVLASALALVSAHVSAVLAAYGPARLQLDPRLVTMWVRRTLLSFVAAPVAYAAVVVLDDPDRVMWPLAVGVLAVLVVVVGMRFRDPSGTSSV</sequence>
<dbReference type="AlphaFoldDB" id="A0A2R7Z068"/>
<accession>A0A2R7Z068</accession>
<protein>
    <submittedName>
        <fullName evidence="2">Uncharacterized protein</fullName>
    </submittedName>
</protein>
<keyword evidence="1" id="KW-0812">Transmembrane</keyword>
<organism evidence="2 3">
    <name type="scientific">Nocardioides currus</name>
    <dbReference type="NCBI Taxonomy" id="2133958"/>
    <lineage>
        <taxon>Bacteria</taxon>
        <taxon>Bacillati</taxon>
        <taxon>Actinomycetota</taxon>
        <taxon>Actinomycetes</taxon>
        <taxon>Propionibacteriales</taxon>
        <taxon>Nocardioidaceae</taxon>
        <taxon>Nocardioides</taxon>
    </lineage>
</organism>
<keyword evidence="1" id="KW-0472">Membrane</keyword>
<evidence type="ECO:0000256" key="1">
    <source>
        <dbReference type="SAM" id="Phobius"/>
    </source>
</evidence>
<feature type="transmembrane region" description="Helical" evidence="1">
    <location>
        <begin position="141"/>
        <end position="161"/>
    </location>
</feature>
<gene>
    <name evidence="2" type="ORF">C7S10_08230</name>
</gene>
<dbReference type="OrthoDB" id="9994598at2"/>
<dbReference type="EMBL" id="PYXZ01000002">
    <property type="protein sequence ID" value="PUA82013.1"/>
    <property type="molecule type" value="Genomic_DNA"/>
</dbReference>
<dbReference type="RefSeq" id="WP_108343897.1">
    <property type="nucleotide sequence ID" value="NZ_PYXZ01000002.1"/>
</dbReference>
<name>A0A2R7Z068_9ACTN</name>
<feature type="transmembrane region" description="Helical" evidence="1">
    <location>
        <begin position="114"/>
        <end position="135"/>
    </location>
</feature>
<keyword evidence="3" id="KW-1185">Reference proteome</keyword>
<comment type="caution">
    <text evidence="2">The sequence shown here is derived from an EMBL/GenBank/DDBJ whole genome shotgun (WGS) entry which is preliminary data.</text>
</comment>
<proteinExistence type="predicted"/>
<reference evidence="2 3" key="1">
    <citation type="submission" date="2018-03" db="EMBL/GenBank/DDBJ databases">
        <authorList>
            <person name="Keele B.F."/>
        </authorList>
    </citation>
    <scope>NUCLEOTIDE SEQUENCE [LARGE SCALE GENOMIC DNA]</scope>
    <source>
        <strain evidence="2 3">IB-3</strain>
    </source>
</reference>
<feature type="transmembrane region" description="Helical" evidence="1">
    <location>
        <begin position="79"/>
        <end position="102"/>
    </location>
</feature>
<evidence type="ECO:0000313" key="3">
    <source>
        <dbReference type="Proteomes" id="UP000244867"/>
    </source>
</evidence>